<evidence type="ECO:0000313" key="4">
    <source>
        <dbReference type="Proteomes" id="UP000528964"/>
    </source>
</evidence>
<dbReference type="AlphaFoldDB" id="A0A7W6CZ10"/>
<dbReference type="Pfam" id="PF12276">
    <property type="entry name" value="DUF3617"/>
    <property type="match status" value="1"/>
</dbReference>
<dbReference type="EMBL" id="JACIDR010000002">
    <property type="protein sequence ID" value="MBB3972894.1"/>
    <property type="molecule type" value="Genomic_DNA"/>
</dbReference>
<keyword evidence="4" id="KW-1185">Reference proteome</keyword>
<evidence type="ECO:0000313" key="3">
    <source>
        <dbReference type="EMBL" id="MBB3972894.1"/>
    </source>
</evidence>
<name>A0A7W6CZ10_9HYPH</name>
<dbReference type="Proteomes" id="UP000528964">
    <property type="component" value="Unassembled WGS sequence"/>
</dbReference>
<evidence type="ECO:0000256" key="1">
    <source>
        <dbReference type="SAM" id="MobiDB-lite"/>
    </source>
</evidence>
<protein>
    <recommendedName>
        <fullName evidence="5">DUF3617 family protein</fullName>
    </recommendedName>
</protein>
<proteinExistence type="predicted"/>
<reference evidence="3 4" key="1">
    <citation type="submission" date="2020-08" db="EMBL/GenBank/DDBJ databases">
        <title>Genomic Encyclopedia of Type Strains, Phase IV (KMG-IV): sequencing the most valuable type-strain genomes for metagenomic binning, comparative biology and taxonomic classification.</title>
        <authorList>
            <person name="Goeker M."/>
        </authorList>
    </citation>
    <scope>NUCLEOTIDE SEQUENCE [LARGE SCALE GENOMIC DNA]</scope>
    <source>
        <strain evidence="3 4">DSM 25481</strain>
    </source>
</reference>
<organism evidence="3 4">
    <name type="scientific">Hansschlegelia beijingensis</name>
    <dbReference type="NCBI Taxonomy" id="1133344"/>
    <lineage>
        <taxon>Bacteria</taxon>
        <taxon>Pseudomonadati</taxon>
        <taxon>Pseudomonadota</taxon>
        <taxon>Alphaproteobacteria</taxon>
        <taxon>Hyphomicrobiales</taxon>
        <taxon>Methylopilaceae</taxon>
        <taxon>Hansschlegelia</taxon>
    </lineage>
</organism>
<accession>A0A7W6CZ10</accession>
<gene>
    <name evidence="3" type="ORF">GGR24_001551</name>
</gene>
<feature type="chain" id="PRO_5030842706" description="DUF3617 family protein" evidence="2">
    <location>
        <begin position="22"/>
        <end position="182"/>
    </location>
</feature>
<comment type="caution">
    <text evidence="3">The sequence shown here is derived from an EMBL/GenBank/DDBJ whole genome shotgun (WGS) entry which is preliminary data.</text>
</comment>
<dbReference type="RefSeq" id="WP_246398160.1">
    <property type="nucleotide sequence ID" value="NZ_JACIDR010000002.1"/>
</dbReference>
<feature type="signal peptide" evidence="2">
    <location>
        <begin position="1"/>
        <end position="21"/>
    </location>
</feature>
<evidence type="ECO:0008006" key="5">
    <source>
        <dbReference type="Google" id="ProtNLM"/>
    </source>
</evidence>
<evidence type="ECO:0000256" key="2">
    <source>
        <dbReference type="SAM" id="SignalP"/>
    </source>
</evidence>
<dbReference type="InterPro" id="IPR022061">
    <property type="entry name" value="DUF3617"/>
</dbReference>
<sequence>MPMRRFMILLPLMAVAAPVAAAGFNLPPRKPGQWEMKIQVDTAAMPPQIIRMCLDAETDKMLNDRFGGMAASMCSKQEQRTDGDSIILDSQCSLGQMHAVTHSVITGDFNSAYTMKTSVEMTGQRDAPGALDRVSPQGPSTQQTTIEATHVGECQAGMKPGDIDLGSGRTMNVRDMPAPQIQ</sequence>
<feature type="region of interest" description="Disordered" evidence="1">
    <location>
        <begin position="157"/>
        <end position="182"/>
    </location>
</feature>
<keyword evidence="2" id="KW-0732">Signal</keyword>